<feature type="transmembrane region" description="Helical" evidence="1">
    <location>
        <begin position="161"/>
        <end position="180"/>
    </location>
</feature>
<dbReference type="Proteomes" id="UP000195918">
    <property type="component" value="Unassembled WGS sequence"/>
</dbReference>
<accession>A0A1X6WTQ1</accession>
<evidence type="ECO:0000256" key="1">
    <source>
        <dbReference type="SAM" id="Phobius"/>
    </source>
</evidence>
<dbReference type="EMBL" id="FWFD01000018">
    <property type="protein sequence ID" value="SLM86996.1"/>
    <property type="molecule type" value="Genomic_DNA"/>
</dbReference>
<reference evidence="3" key="1">
    <citation type="submission" date="2017-02" db="EMBL/GenBank/DDBJ databases">
        <authorList>
            <person name="Dridi B."/>
        </authorList>
    </citation>
    <scope>NUCLEOTIDE SEQUENCE [LARGE SCALE GENOMIC DNA]</scope>
    <source>
        <strain evidence="3">bH819</strain>
    </source>
</reference>
<dbReference type="AlphaFoldDB" id="A0A1X6WTQ1"/>
<evidence type="ECO:0000313" key="2">
    <source>
        <dbReference type="EMBL" id="SLM86996.1"/>
    </source>
</evidence>
<proteinExistence type="predicted"/>
<evidence type="ECO:0008006" key="4">
    <source>
        <dbReference type="Google" id="ProtNLM"/>
    </source>
</evidence>
<evidence type="ECO:0000313" key="3">
    <source>
        <dbReference type="Proteomes" id="UP000195918"/>
    </source>
</evidence>
<gene>
    <name evidence="2" type="ORF">FM121_12940</name>
</gene>
<feature type="transmembrane region" description="Helical" evidence="1">
    <location>
        <begin position="192"/>
        <end position="210"/>
    </location>
</feature>
<keyword evidence="1" id="KW-0472">Membrane</keyword>
<protein>
    <recommendedName>
        <fullName evidence="4">Flp pilus assembly protein TadB</fullName>
    </recommendedName>
</protein>
<keyword evidence="1" id="KW-1133">Transmembrane helix</keyword>
<sequence>MAHLLLHYILLTIAMTIFGGVYGYFILFPANIKRFYERNSFDQRNKFVNNITQVMSAPSITVYVVLNDMIDLYSGEFKERLIVLVSQLSDASTDEYHEYFQQFASYYDKDVIFTQYIDILETSSVEGTNNLESLKKTTTFHNDIKTFRNMLVENKNRALKYAKAGHSLILLLIIACHFRIEPITFENYLKYFSHHPIGWGVSIFYLFGVLHTMTHFMKTYFDDDVLEVDM</sequence>
<name>A0A1X6WTQ1_9ENTE</name>
<organism evidence="2 3">
    <name type="scientific">Vagococcus fluvialis bH819</name>
    <dbReference type="NCBI Taxonomy" id="1255619"/>
    <lineage>
        <taxon>Bacteria</taxon>
        <taxon>Bacillati</taxon>
        <taxon>Bacillota</taxon>
        <taxon>Bacilli</taxon>
        <taxon>Lactobacillales</taxon>
        <taxon>Enterococcaceae</taxon>
        <taxon>Vagococcus</taxon>
    </lineage>
</organism>
<keyword evidence="1" id="KW-0812">Transmembrane</keyword>
<keyword evidence="3" id="KW-1185">Reference proteome</keyword>
<feature type="transmembrane region" description="Helical" evidence="1">
    <location>
        <begin position="6"/>
        <end position="28"/>
    </location>
</feature>